<accession>A0A6S6UC13</accession>
<evidence type="ECO:0000256" key="1">
    <source>
        <dbReference type="SAM" id="Coils"/>
    </source>
</evidence>
<keyword evidence="2" id="KW-0812">Transmembrane</keyword>
<dbReference type="AlphaFoldDB" id="A0A6S6UC13"/>
<evidence type="ECO:0000313" key="3">
    <source>
        <dbReference type="EMBL" id="CAA6825678.1"/>
    </source>
</evidence>
<gene>
    <name evidence="3" type="ORF">HELGO_WM8033</name>
</gene>
<dbReference type="Pfam" id="PF05137">
    <property type="entry name" value="PilN"/>
    <property type="match status" value="1"/>
</dbReference>
<feature type="coiled-coil region" evidence="1">
    <location>
        <begin position="54"/>
        <end position="84"/>
    </location>
</feature>
<dbReference type="InterPro" id="IPR007813">
    <property type="entry name" value="PilN"/>
</dbReference>
<dbReference type="GO" id="GO:0043107">
    <property type="term" value="P:type IV pilus-dependent motility"/>
    <property type="evidence" value="ECO:0007669"/>
    <property type="project" value="TreeGrafter"/>
</dbReference>
<feature type="transmembrane region" description="Helical" evidence="2">
    <location>
        <begin position="21"/>
        <end position="42"/>
    </location>
</feature>
<keyword evidence="2" id="KW-1133">Transmembrane helix</keyword>
<keyword evidence="1" id="KW-0175">Coiled coil</keyword>
<name>A0A6S6UC13_9GAMM</name>
<protein>
    <submittedName>
        <fullName evidence="3">Pilus assembly protein PilN</fullName>
    </submittedName>
</protein>
<proteinExistence type="predicted"/>
<dbReference type="PANTHER" id="PTHR40278">
    <property type="entry name" value="DNA UTILIZATION PROTEIN HOFN"/>
    <property type="match status" value="1"/>
</dbReference>
<dbReference type="PANTHER" id="PTHR40278:SF2">
    <property type="entry name" value="TYPE IV PILUS INNER MEMBRANE COMPONENT PILN"/>
    <property type="match status" value="1"/>
</dbReference>
<keyword evidence="2" id="KW-0472">Membrane</keyword>
<organism evidence="3">
    <name type="scientific">uncultured Thiotrichaceae bacterium</name>
    <dbReference type="NCBI Taxonomy" id="298394"/>
    <lineage>
        <taxon>Bacteria</taxon>
        <taxon>Pseudomonadati</taxon>
        <taxon>Pseudomonadota</taxon>
        <taxon>Gammaproteobacteria</taxon>
        <taxon>Thiotrichales</taxon>
        <taxon>Thiotrichaceae</taxon>
        <taxon>environmental samples</taxon>
    </lineage>
</organism>
<dbReference type="InterPro" id="IPR052534">
    <property type="entry name" value="Extracell_DNA_Util/SecSys_Comp"/>
</dbReference>
<dbReference type="GO" id="GO:0043683">
    <property type="term" value="P:type IV pilus assembly"/>
    <property type="evidence" value="ECO:0007669"/>
    <property type="project" value="TreeGrafter"/>
</dbReference>
<evidence type="ECO:0000256" key="2">
    <source>
        <dbReference type="SAM" id="Phobius"/>
    </source>
</evidence>
<reference evidence="3" key="1">
    <citation type="submission" date="2020-01" db="EMBL/GenBank/DDBJ databases">
        <authorList>
            <person name="Meier V. D."/>
            <person name="Meier V D."/>
        </authorList>
    </citation>
    <scope>NUCLEOTIDE SEQUENCE</scope>
    <source>
        <strain evidence="3">HLG_WM_MAG_07</strain>
    </source>
</reference>
<sequence>MATLNLLPWREAAREQSRKQFIMTAVSSVAFGVLGVFGWYSWIQSNITYQESRNTQLQQEIRQLDKSIAEIKKLESTKKALLDRISIIDTLQSTRPGIVHLFDEMVKSLPQGLYITNLEQKGTNIKLVGKSESNARVSSYMNRLDASEWLSSSNLSTLKVDKQQGEIRLRQFELNVTQLLKPEIHDQKGK</sequence>
<dbReference type="EMBL" id="CACVAY010000127">
    <property type="protein sequence ID" value="CAA6825678.1"/>
    <property type="molecule type" value="Genomic_DNA"/>
</dbReference>